<evidence type="ECO:0000256" key="2">
    <source>
        <dbReference type="ARBA" id="ARBA00022630"/>
    </source>
</evidence>
<name>A0ABY0IJX1_9BACT</name>
<dbReference type="EC" id="1.3.1.-" evidence="7"/>
<proteinExistence type="inferred from homology"/>
<evidence type="ECO:0000313" key="9">
    <source>
        <dbReference type="EMBL" id="RZF22860.1"/>
    </source>
</evidence>
<keyword evidence="6 7" id="KW-0560">Oxidoreductase</keyword>
<dbReference type="InterPro" id="IPR035587">
    <property type="entry name" value="DUS-like_FMN-bd"/>
</dbReference>
<gene>
    <name evidence="9" type="ORF">DAY19_03545</name>
</gene>
<dbReference type="PANTHER" id="PTHR45846">
    <property type="entry name" value="TRNA-DIHYDROURIDINE(47) SYNTHASE [NAD(P)(+)]-LIKE"/>
    <property type="match status" value="1"/>
</dbReference>
<comment type="similarity">
    <text evidence="7">Belongs to the dus family.</text>
</comment>
<keyword evidence="3 7" id="KW-0288">FMN</keyword>
<reference evidence="10" key="1">
    <citation type="journal article" date="2019" name="Int. J. Syst. Evol. Microbiol.">
        <title>Halobacteriovorax valvorus sp. nov., a novel prokaryotic predator isolated from coastal seawater of China.</title>
        <authorList>
            <person name="Chen M.-X."/>
        </authorList>
    </citation>
    <scope>NUCLEOTIDE SEQUENCE [LARGE SCALE GENOMIC DNA]</scope>
    <source>
        <strain evidence="10">BL9</strain>
    </source>
</reference>
<evidence type="ECO:0000256" key="5">
    <source>
        <dbReference type="ARBA" id="ARBA00022857"/>
    </source>
</evidence>
<dbReference type="EMBL" id="QDKL01000001">
    <property type="protein sequence ID" value="RZF22860.1"/>
    <property type="molecule type" value="Genomic_DNA"/>
</dbReference>
<dbReference type="PANTHER" id="PTHR45846:SF1">
    <property type="entry name" value="TRNA-DIHYDROURIDINE(47) SYNTHASE [NAD(P)(+)]-LIKE"/>
    <property type="match status" value="1"/>
</dbReference>
<organism evidence="9 10">
    <name type="scientific">Halobacteriovorax vibrionivorans</name>
    <dbReference type="NCBI Taxonomy" id="2152716"/>
    <lineage>
        <taxon>Bacteria</taxon>
        <taxon>Pseudomonadati</taxon>
        <taxon>Bdellovibrionota</taxon>
        <taxon>Bacteriovoracia</taxon>
        <taxon>Bacteriovoracales</taxon>
        <taxon>Halobacteriovoraceae</taxon>
        <taxon>Halobacteriovorax</taxon>
    </lineage>
</organism>
<accession>A0ABY0IJX1</accession>
<dbReference type="RefSeq" id="WP_133296877.1">
    <property type="nucleotide sequence ID" value="NZ_QDKL01000001.1"/>
</dbReference>
<evidence type="ECO:0000313" key="10">
    <source>
        <dbReference type="Proteomes" id="UP000443582"/>
    </source>
</evidence>
<evidence type="ECO:0000256" key="7">
    <source>
        <dbReference type="PIRNR" id="PIRNR006621"/>
    </source>
</evidence>
<comment type="function">
    <text evidence="7">Catalyzes the synthesis of 5,6-dihydrouridine (D), a modified base found in the D-loop of most tRNAs, via the reduction of the C5-C6 double bond in target uridines.</text>
</comment>
<dbReference type="PIRSF" id="PIRSF006621">
    <property type="entry name" value="Dus"/>
    <property type="match status" value="1"/>
</dbReference>
<protein>
    <recommendedName>
        <fullName evidence="7">tRNA-dihydrouridine synthase</fullName>
        <ecNumber evidence="7">1.3.1.-</ecNumber>
    </recommendedName>
</protein>
<dbReference type="SUPFAM" id="SSF51395">
    <property type="entry name" value="FMN-linked oxidoreductases"/>
    <property type="match status" value="1"/>
</dbReference>
<evidence type="ECO:0000256" key="1">
    <source>
        <dbReference type="ARBA" id="ARBA00001917"/>
    </source>
</evidence>
<keyword evidence="5" id="KW-0521">NADP</keyword>
<dbReference type="CDD" id="cd02801">
    <property type="entry name" value="DUS_like_FMN"/>
    <property type="match status" value="1"/>
</dbReference>
<dbReference type="Pfam" id="PF01207">
    <property type="entry name" value="Dus"/>
    <property type="match status" value="1"/>
</dbReference>
<keyword evidence="4 7" id="KW-0819">tRNA processing</keyword>
<keyword evidence="2 7" id="KW-0285">Flavoprotein</keyword>
<comment type="caution">
    <text evidence="9">The sequence shown here is derived from an EMBL/GenBank/DDBJ whole genome shotgun (WGS) entry which is preliminary data.</text>
</comment>
<sequence length="323" mass="38049">MIFAPMEGVTDGPYREAIQRAFGDWDYYSTDFYRIPSVGNVHTKTLVKHYGEEYLKKKSHSIKTAYQFLTSEIAQTKQAINLISELNYHHIDLNLGCPSKKVNSNKGGAYLLSDLKALEKIIRDIRESFQNVFTVKIRIGYRDDSLFFDLLNLFEDCGVDGITIHARTRDQLYKGVADWSYIEKAVKHSSLPIIANGDIWTIEDIDRIYDQCDPYAIMCGRSALKTPWLASIYKEYQGRADFISEEFLLKLRAQNLDLYFYELEKEYRKFGYPESTILKRFKAFCRYLFDDYENFELIRGKFLRSQELREFKDHLDQFVHRYS</sequence>
<dbReference type="Gene3D" id="3.20.20.70">
    <property type="entry name" value="Aldolase class I"/>
    <property type="match status" value="1"/>
</dbReference>
<dbReference type="Proteomes" id="UP000443582">
    <property type="component" value="Unassembled WGS sequence"/>
</dbReference>
<comment type="cofactor">
    <cofactor evidence="1 7">
        <name>FMN</name>
        <dbReference type="ChEBI" id="CHEBI:58210"/>
    </cofactor>
</comment>
<dbReference type="InterPro" id="IPR013785">
    <property type="entry name" value="Aldolase_TIM"/>
</dbReference>
<dbReference type="PROSITE" id="PS01136">
    <property type="entry name" value="UPF0034"/>
    <property type="match status" value="1"/>
</dbReference>
<dbReference type="InterPro" id="IPR018517">
    <property type="entry name" value="tRNA_hU_synthase_CS"/>
</dbReference>
<dbReference type="InterPro" id="IPR001269">
    <property type="entry name" value="DUS_fam"/>
</dbReference>
<feature type="domain" description="DUS-like FMN-binding" evidence="8">
    <location>
        <begin position="3"/>
        <end position="267"/>
    </location>
</feature>
<evidence type="ECO:0000259" key="8">
    <source>
        <dbReference type="Pfam" id="PF01207"/>
    </source>
</evidence>
<evidence type="ECO:0000256" key="4">
    <source>
        <dbReference type="ARBA" id="ARBA00022694"/>
    </source>
</evidence>
<evidence type="ECO:0000256" key="3">
    <source>
        <dbReference type="ARBA" id="ARBA00022643"/>
    </source>
</evidence>
<keyword evidence="10" id="KW-1185">Reference proteome</keyword>
<evidence type="ECO:0000256" key="6">
    <source>
        <dbReference type="ARBA" id="ARBA00023002"/>
    </source>
</evidence>